<evidence type="ECO:0000256" key="2">
    <source>
        <dbReference type="ARBA" id="ARBA00022801"/>
    </source>
</evidence>
<dbReference type="EMBL" id="CP013695">
    <property type="protein sequence ID" value="ALU30978.1"/>
    <property type="molecule type" value="Genomic_DNA"/>
</dbReference>
<feature type="binding site" evidence="4">
    <location>
        <position position="193"/>
    </location>
    <ligand>
        <name>Zn(2+)</name>
        <dbReference type="ChEBI" id="CHEBI:29105"/>
        <label>2</label>
    </ligand>
</feature>
<feature type="binding site" evidence="4">
    <location>
        <position position="85"/>
    </location>
    <ligand>
        <name>substrate</name>
    </ligand>
</feature>
<dbReference type="GO" id="GO:0008270">
    <property type="term" value="F:zinc ion binding"/>
    <property type="evidence" value="ECO:0007669"/>
    <property type="project" value="UniProtKB-UniRule"/>
</dbReference>
<dbReference type="InterPro" id="IPR050138">
    <property type="entry name" value="DHOase/Allantoinase_Hydrolase"/>
</dbReference>
<keyword evidence="1 4" id="KW-0479">Metal-binding</keyword>
<dbReference type="Proteomes" id="UP000065473">
    <property type="component" value="Chromosome"/>
</dbReference>
<evidence type="ECO:0000313" key="7">
    <source>
        <dbReference type="EMBL" id="ALU30262.1"/>
    </source>
</evidence>
<dbReference type="GeneID" id="14552086"/>
<gene>
    <name evidence="4 8" type="primary">pyrC</name>
    <name evidence="7" type="ORF">ATY89_10140</name>
    <name evidence="8" type="ORF">ATZ20_01695</name>
</gene>
<dbReference type="InterPro" id="IPR006680">
    <property type="entry name" value="Amidohydro-rel"/>
</dbReference>
<evidence type="ECO:0000313" key="8">
    <source>
        <dbReference type="EMBL" id="ALU30978.1"/>
    </source>
</evidence>
<comment type="similarity">
    <text evidence="4">Belongs to the metallo-dependent hydrolases superfamily. DHOase family. Class I DHOase subfamily.</text>
</comment>
<dbReference type="GO" id="GO:0004151">
    <property type="term" value="F:dihydroorotase activity"/>
    <property type="evidence" value="ECO:0007669"/>
    <property type="project" value="UniProtKB-UniRule"/>
</dbReference>
<dbReference type="RefSeq" id="WP_011278408.1">
    <property type="nucleotide sequence ID" value="NZ_BHWZ01000003.1"/>
</dbReference>
<comment type="pathway">
    <text evidence="4">Pyrimidine metabolism; UMP biosynthesis via de novo pathway; (S)-dihydroorotate from bicarbonate: step 3/3.</text>
</comment>
<dbReference type="PaxDb" id="1435377-SUSAZ_07535"/>
<feature type="binding site" evidence="4">
    <location>
        <position position="158"/>
    </location>
    <ligand>
        <name>Zn(2+)</name>
        <dbReference type="ChEBI" id="CHEBI:29105"/>
        <label>2</label>
    </ligand>
</feature>
<comment type="function">
    <text evidence="4">Catalyzes the reversible cyclization of carbamoyl aspartate to dihydroorotate.</text>
</comment>
<comment type="catalytic activity">
    <reaction evidence="4">
        <text>(S)-dihydroorotate + H2O = N-carbamoyl-L-aspartate + H(+)</text>
        <dbReference type="Rhea" id="RHEA:24296"/>
        <dbReference type="ChEBI" id="CHEBI:15377"/>
        <dbReference type="ChEBI" id="CHEBI:15378"/>
        <dbReference type="ChEBI" id="CHEBI:30864"/>
        <dbReference type="ChEBI" id="CHEBI:32814"/>
        <dbReference type="EC" id="3.5.2.3"/>
    </reaction>
</comment>
<feature type="binding site" evidence="4">
    <location>
        <position position="133"/>
    </location>
    <ligand>
        <name>Zn(2+)</name>
        <dbReference type="ChEBI" id="CHEBI:29105"/>
        <label>1</label>
    </ligand>
</feature>
<reference evidence="9 10" key="1">
    <citation type="submission" date="2015-12" db="EMBL/GenBank/DDBJ databases">
        <title>A stable core within a dynamic pangenome in Sulfolobus acidocaldarius.</title>
        <authorList>
            <person name="Anderson R."/>
            <person name="Kouris A."/>
            <person name="Seward C."/>
            <person name="Campbell K."/>
            <person name="Whitaker R."/>
        </authorList>
    </citation>
    <scope>NUCLEOTIDE SEQUENCE [LARGE SCALE GENOMIC DNA]</scope>
    <source>
        <strain evidence="7 10">GG12-C01-09</strain>
        <strain evidence="8 9">NG05B_CO5_07</strain>
    </source>
</reference>
<dbReference type="EC" id="3.5.2.3" evidence="4"/>
<dbReference type="Pfam" id="PF12890">
    <property type="entry name" value="DHOase"/>
    <property type="match status" value="1"/>
</dbReference>
<feature type="binding site" evidence="4">
    <location>
        <position position="256"/>
    </location>
    <ligand>
        <name>Zn(2+)</name>
        <dbReference type="ChEBI" id="CHEBI:29105"/>
        <label>1</label>
    </ligand>
</feature>
<dbReference type="OMA" id="SRLHVCH"/>
<feature type="binding site" evidence="4">
    <location>
        <position position="133"/>
    </location>
    <ligand>
        <name>Zn(2+)</name>
        <dbReference type="ChEBI" id="CHEBI:29105"/>
        <label>2</label>
    </ligand>
</feature>
<name>A0A0U2WXV1_9CREN</name>
<evidence type="ECO:0000256" key="1">
    <source>
        <dbReference type="ARBA" id="ARBA00022723"/>
    </source>
</evidence>
<dbReference type="GO" id="GO:0044205">
    <property type="term" value="P:'de novo' UMP biosynthetic process"/>
    <property type="evidence" value="ECO:0007669"/>
    <property type="project" value="UniProtKB-UniRule"/>
</dbReference>
<evidence type="ECO:0000313" key="10">
    <source>
        <dbReference type="Proteomes" id="UP000065473"/>
    </source>
</evidence>
<sequence length="389" mass="44248">MWIKGKAYYEGEIKEICINFDRSIKEIRANCKPDMTFTNEELILPASVDLHVHVRGAQLSYKETVATATSEAVYGGVGVIVDMPNTVPYINTPERIKERLREFQLYSRTDYGIYSGVSKEVEEIDKLPIAGYKIYPEDLEKEETRYVLEKSKKLKILHPEMPFVSKIERSLRRSYWMETAAINLVKGNMHITHITNFETLQLAKSMGFTTDITAHHLVVDGERDCISKVNPPIRDYVTRLKLFLKGLFEVDCIASDHAPHSKEEKRMNFDLCPPGIAGVSFSTPYIYSLMFKGLISIDRAVSLLSGNPSRILNIPTGKIKEGYRANFTVIKRENWRYTTKFSKVTETPMDGFSLDAKVTNVIVEGKLAFDGENVYPIRGVNIFDSSSRS</sequence>
<organism evidence="8 9">
    <name type="scientific">Sulfolobus acidocaldarius</name>
    <dbReference type="NCBI Taxonomy" id="2285"/>
    <lineage>
        <taxon>Archaea</taxon>
        <taxon>Thermoproteota</taxon>
        <taxon>Thermoprotei</taxon>
        <taxon>Sulfolobales</taxon>
        <taxon>Sulfolobaceae</taxon>
        <taxon>Sulfolobus</taxon>
    </lineage>
</organism>
<dbReference type="InterPro" id="IPR032466">
    <property type="entry name" value="Metal_Hydrolase"/>
</dbReference>
<feature type="domain" description="Amidohydrolase-related" evidence="5">
    <location>
        <begin position="252"/>
        <end position="367"/>
    </location>
</feature>
<dbReference type="PROSITE" id="PS00483">
    <property type="entry name" value="DIHYDROOROTASE_2"/>
    <property type="match status" value="1"/>
</dbReference>
<evidence type="ECO:0000256" key="3">
    <source>
        <dbReference type="ARBA" id="ARBA00022975"/>
    </source>
</evidence>
<dbReference type="GO" id="GO:0006145">
    <property type="term" value="P:purine nucleobase catabolic process"/>
    <property type="evidence" value="ECO:0007669"/>
    <property type="project" value="TreeGrafter"/>
</dbReference>
<dbReference type="STRING" id="1435377.SUSAZ_07535"/>
<dbReference type="Proteomes" id="UP000060043">
    <property type="component" value="Chromosome"/>
</dbReference>
<dbReference type="GO" id="GO:0005737">
    <property type="term" value="C:cytoplasm"/>
    <property type="evidence" value="ECO:0007669"/>
    <property type="project" value="TreeGrafter"/>
</dbReference>
<dbReference type="HAMAP" id="MF_00220_A">
    <property type="entry name" value="PyrC_classI_A"/>
    <property type="match status" value="1"/>
</dbReference>
<dbReference type="InterPro" id="IPR011059">
    <property type="entry name" value="Metal-dep_hydrolase_composite"/>
</dbReference>
<dbReference type="GeneID" id="78441936"/>
<feature type="binding site" evidence="4">
    <location>
        <begin position="53"/>
        <end position="55"/>
    </location>
    <ligand>
        <name>substrate</name>
    </ligand>
</feature>
<dbReference type="InterPro" id="IPR004722">
    <property type="entry name" value="DHOase"/>
</dbReference>
<accession>A0A0U2WXV1</accession>
<keyword evidence="2 4" id="KW-0378">Hydrolase</keyword>
<dbReference type="OrthoDB" id="8791at2157"/>
<feature type="binding site" evidence="4">
    <location>
        <position position="53"/>
    </location>
    <ligand>
        <name>Zn(2+)</name>
        <dbReference type="ChEBI" id="CHEBI:29105"/>
        <label>1</label>
    </ligand>
</feature>
<keyword evidence="3 4" id="KW-0665">Pyrimidine biosynthesis</keyword>
<dbReference type="AlphaFoldDB" id="A0A0U2WXV1"/>
<feature type="binding site" evidence="4">
    <location>
        <begin position="274"/>
        <end position="275"/>
    </location>
    <ligand>
        <name>substrate</name>
    </ligand>
</feature>
<feature type="binding site" evidence="4">
    <location>
        <position position="260"/>
    </location>
    <ligand>
        <name>substrate</name>
    </ligand>
</feature>
<feature type="modified residue" description="N6-carboxylysine" evidence="4">
    <location>
        <position position="133"/>
    </location>
</feature>
<dbReference type="Gene3D" id="3.20.20.140">
    <property type="entry name" value="Metal-dependent hydrolases"/>
    <property type="match status" value="1"/>
</dbReference>
<dbReference type="UniPathway" id="UPA00070">
    <property type="reaction ID" value="UER00117"/>
</dbReference>
<evidence type="ECO:0000313" key="9">
    <source>
        <dbReference type="Proteomes" id="UP000060043"/>
    </source>
</evidence>
<dbReference type="GO" id="GO:0004038">
    <property type="term" value="F:allantoinase activity"/>
    <property type="evidence" value="ECO:0007669"/>
    <property type="project" value="TreeGrafter"/>
</dbReference>
<feature type="active site" evidence="4">
    <location>
        <position position="256"/>
    </location>
</feature>
<dbReference type="Pfam" id="PF01979">
    <property type="entry name" value="Amidohydro_1"/>
    <property type="match status" value="1"/>
</dbReference>
<evidence type="ECO:0000256" key="4">
    <source>
        <dbReference type="HAMAP-Rule" id="MF_00220"/>
    </source>
</evidence>
<evidence type="ECO:0000259" key="6">
    <source>
        <dbReference type="Pfam" id="PF12890"/>
    </source>
</evidence>
<keyword evidence="4" id="KW-0862">Zinc</keyword>
<feature type="domain" description="Dihydroorotase catalytic" evidence="6">
    <location>
        <begin position="42"/>
        <end position="102"/>
    </location>
</feature>
<dbReference type="PROSITE" id="PS00482">
    <property type="entry name" value="DIHYDROOROTASE_1"/>
    <property type="match status" value="1"/>
</dbReference>
<proteinExistence type="inferred from homology"/>
<comment type="cofactor">
    <cofactor evidence="4">
        <name>Zn(2+)</name>
        <dbReference type="ChEBI" id="CHEBI:29105"/>
    </cofactor>
    <text evidence="4">Binds 2 Zn(2+) ions per subunit.</text>
</comment>
<dbReference type="SUPFAM" id="SSF51338">
    <property type="entry name" value="Composite domain of metallo-dependent hydrolases"/>
    <property type="match status" value="1"/>
</dbReference>
<dbReference type="EMBL" id="CP013694">
    <property type="protein sequence ID" value="ALU30262.1"/>
    <property type="molecule type" value="Genomic_DNA"/>
</dbReference>
<dbReference type="SMR" id="A0A0U2WXV1"/>
<dbReference type="NCBIfam" id="NF001541">
    <property type="entry name" value="PRK00369.1"/>
    <property type="match status" value="1"/>
</dbReference>
<evidence type="ECO:0000259" key="5">
    <source>
        <dbReference type="Pfam" id="PF01979"/>
    </source>
</evidence>
<dbReference type="InterPro" id="IPR002195">
    <property type="entry name" value="Dihydroorotase_CS"/>
</dbReference>
<dbReference type="SUPFAM" id="SSF51556">
    <property type="entry name" value="Metallo-dependent hydrolases"/>
    <property type="match status" value="1"/>
</dbReference>
<protein>
    <recommendedName>
        <fullName evidence="4">Dihydroorotase</fullName>
        <shortName evidence="4">DHOase</shortName>
        <ecNumber evidence="4">3.5.2.3</ecNumber>
    </recommendedName>
</protein>
<dbReference type="PANTHER" id="PTHR43668:SF2">
    <property type="entry name" value="ALLANTOINASE"/>
    <property type="match status" value="1"/>
</dbReference>
<feature type="binding site" evidence="4">
    <location>
        <position position="51"/>
    </location>
    <ligand>
        <name>Zn(2+)</name>
        <dbReference type="ChEBI" id="CHEBI:29105"/>
        <label>1</label>
    </ligand>
</feature>
<dbReference type="InterPro" id="IPR024403">
    <property type="entry name" value="DHOase_cat"/>
</dbReference>
<dbReference type="PANTHER" id="PTHR43668">
    <property type="entry name" value="ALLANTOINASE"/>
    <property type="match status" value="1"/>
</dbReference>